<dbReference type="STRING" id="3775.A0A1Q3AZG6"/>
<keyword evidence="3" id="KW-0255">Endonuclease</keyword>
<evidence type="ECO:0000313" key="11">
    <source>
        <dbReference type="EMBL" id="GAV60933.1"/>
    </source>
</evidence>
<keyword evidence="2" id="KW-0479">Metal-binding</keyword>
<dbReference type="InParanoid" id="A0A1Q3AZG6"/>
<reference evidence="12" key="1">
    <citation type="submission" date="2016-04" db="EMBL/GenBank/DDBJ databases">
        <title>Cephalotus genome sequencing.</title>
        <authorList>
            <person name="Fukushima K."/>
            <person name="Hasebe M."/>
            <person name="Fang X."/>
        </authorList>
    </citation>
    <scope>NUCLEOTIDE SEQUENCE [LARGE SCALE GENOMIC DNA]</scope>
    <source>
        <strain evidence="12">cv. St1</strain>
    </source>
</reference>
<dbReference type="GO" id="GO:0046872">
    <property type="term" value="F:metal ion binding"/>
    <property type="evidence" value="ECO:0007669"/>
    <property type="project" value="UniProtKB-KW"/>
</dbReference>
<dbReference type="GO" id="GO:0003887">
    <property type="term" value="F:DNA-directed DNA polymerase activity"/>
    <property type="evidence" value="ECO:0007669"/>
    <property type="project" value="UniProtKB-KW"/>
</dbReference>
<dbReference type="EMBL" id="BDDD01000177">
    <property type="protein sequence ID" value="GAV60933.1"/>
    <property type="molecule type" value="Genomic_DNA"/>
</dbReference>
<dbReference type="GO" id="GO:0003964">
    <property type="term" value="F:RNA-directed DNA polymerase activity"/>
    <property type="evidence" value="ECO:0007669"/>
    <property type="project" value="UniProtKB-KW"/>
</dbReference>
<dbReference type="InterPro" id="IPR039537">
    <property type="entry name" value="Retrotran_Ty1/copia-like"/>
</dbReference>
<keyword evidence="8" id="KW-0239">DNA-directed DNA polymerase</keyword>
<dbReference type="AlphaFoldDB" id="A0A1Q3AZG6"/>
<keyword evidence="1" id="KW-0540">Nuclease</keyword>
<evidence type="ECO:0000256" key="9">
    <source>
        <dbReference type="ARBA" id="ARBA00023172"/>
    </source>
</evidence>
<evidence type="ECO:0000256" key="2">
    <source>
        <dbReference type="ARBA" id="ARBA00022723"/>
    </source>
</evidence>
<sequence>GNLCNNFFIMDLVDSASSSLFVNANDIDSVTWHARLGHIGQDRMTRLAREGLLGPLAKVNLPICEPCLAGKACRKPFGKAIRDTHPLELVHSDICGPMNV</sequence>
<evidence type="ECO:0000256" key="6">
    <source>
        <dbReference type="ARBA" id="ARBA00022908"/>
    </source>
</evidence>
<feature type="non-terminal residue" evidence="11">
    <location>
        <position position="1"/>
    </location>
</feature>
<keyword evidence="7" id="KW-0695">RNA-directed DNA polymerase</keyword>
<evidence type="ECO:0000256" key="7">
    <source>
        <dbReference type="ARBA" id="ARBA00022918"/>
    </source>
</evidence>
<name>A0A1Q3AZG6_CEPFO</name>
<organism evidence="11 12">
    <name type="scientific">Cephalotus follicularis</name>
    <name type="common">Albany pitcher plant</name>
    <dbReference type="NCBI Taxonomy" id="3775"/>
    <lineage>
        <taxon>Eukaryota</taxon>
        <taxon>Viridiplantae</taxon>
        <taxon>Streptophyta</taxon>
        <taxon>Embryophyta</taxon>
        <taxon>Tracheophyta</taxon>
        <taxon>Spermatophyta</taxon>
        <taxon>Magnoliopsida</taxon>
        <taxon>eudicotyledons</taxon>
        <taxon>Gunneridae</taxon>
        <taxon>Pentapetalae</taxon>
        <taxon>rosids</taxon>
        <taxon>fabids</taxon>
        <taxon>Oxalidales</taxon>
        <taxon>Cephalotaceae</taxon>
        <taxon>Cephalotus</taxon>
    </lineage>
</organism>
<dbReference type="GO" id="GO:0015074">
    <property type="term" value="P:DNA integration"/>
    <property type="evidence" value="ECO:0007669"/>
    <property type="project" value="UniProtKB-KW"/>
</dbReference>
<dbReference type="GO" id="GO:0006310">
    <property type="term" value="P:DNA recombination"/>
    <property type="evidence" value="ECO:0007669"/>
    <property type="project" value="UniProtKB-KW"/>
</dbReference>
<feature type="non-terminal residue" evidence="11">
    <location>
        <position position="100"/>
    </location>
</feature>
<proteinExistence type="predicted"/>
<dbReference type="Pfam" id="PF13976">
    <property type="entry name" value="gag_pre-integrs"/>
    <property type="match status" value="1"/>
</dbReference>
<evidence type="ECO:0000256" key="8">
    <source>
        <dbReference type="ARBA" id="ARBA00022932"/>
    </source>
</evidence>
<evidence type="ECO:0000313" key="12">
    <source>
        <dbReference type="Proteomes" id="UP000187406"/>
    </source>
</evidence>
<keyword evidence="4" id="KW-0378">Hydrolase</keyword>
<evidence type="ECO:0000256" key="4">
    <source>
        <dbReference type="ARBA" id="ARBA00022801"/>
    </source>
</evidence>
<feature type="domain" description="GAG-pre-integrase" evidence="10">
    <location>
        <begin position="8"/>
        <end position="71"/>
    </location>
</feature>
<keyword evidence="9" id="KW-0233">DNA recombination</keyword>
<evidence type="ECO:0000256" key="3">
    <source>
        <dbReference type="ARBA" id="ARBA00022759"/>
    </source>
</evidence>
<dbReference type="InterPro" id="IPR025724">
    <property type="entry name" value="GAG-pre-integrase_dom"/>
</dbReference>
<evidence type="ECO:0000256" key="1">
    <source>
        <dbReference type="ARBA" id="ARBA00022722"/>
    </source>
</evidence>
<dbReference type="GO" id="GO:0016787">
    <property type="term" value="F:hydrolase activity"/>
    <property type="evidence" value="ECO:0007669"/>
    <property type="project" value="UniProtKB-KW"/>
</dbReference>
<dbReference type="PANTHER" id="PTHR42648:SF11">
    <property type="entry name" value="TRANSPOSON TY4-P GAG-POL POLYPROTEIN"/>
    <property type="match status" value="1"/>
</dbReference>
<gene>
    <name evidence="11" type="ORF">CFOL_v3_04461</name>
</gene>
<keyword evidence="12" id="KW-1185">Reference proteome</keyword>
<comment type="caution">
    <text evidence="11">The sequence shown here is derived from an EMBL/GenBank/DDBJ whole genome shotgun (WGS) entry which is preliminary data.</text>
</comment>
<evidence type="ECO:0000256" key="5">
    <source>
        <dbReference type="ARBA" id="ARBA00022842"/>
    </source>
</evidence>
<keyword evidence="6" id="KW-0229">DNA integration</keyword>
<dbReference type="Proteomes" id="UP000187406">
    <property type="component" value="Unassembled WGS sequence"/>
</dbReference>
<accession>A0A1Q3AZG6</accession>
<dbReference type="PANTHER" id="PTHR42648">
    <property type="entry name" value="TRANSPOSASE, PUTATIVE-RELATED"/>
    <property type="match status" value="1"/>
</dbReference>
<evidence type="ECO:0000259" key="10">
    <source>
        <dbReference type="Pfam" id="PF13976"/>
    </source>
</evidence>
<keyword evidence="5" id="KW-0460">Magnesium</keyword>
<protein>
    <submittedName>
        <fullName evidence="11">Gag_pre-integrs domain-containing protein</fullName>
    </submittedName>
</protein>
<dbReference type="OrthoDB" id="1703812at2759"/>
<keyword evidence="8" id="KW-0808">Transferase</keyword>
<keyword evidence="8" id="KW-0548">Nucleotidyltransferase</keyword>
<dbReference type="GO" id="GO:0004519">
    <property type="term" value="F:endonuclease activity"/>
    <property type="evidence" value="ECO:0007669"/>
    <property type="project" value="UniProtKB-KW"/>
</dbReference>